<dbReference type="EC" id="7.6.2.1" evidence="16"/>
<gene>
    <name evidence="20" type="ORF">NDES1114_LOCUS4248</name>
</gene>
<dbReference type="GO" id="GO:0000287">
    <property type="term" value="F:magnesium ion binding"/>
    <property type="evidence" value="ECO:0007669"/>
    <property type="project" value="UniProtKB-UniRule"/>
</dbReference>
<reference evidence="20" key="1">
    <citation type="submission" date="2021-01" db="EMBL/GenBank/DDBJ databases">
        <authorList>
            <person name="Corre E."/>
            <person name="Pelletier E."/>
            <person name="Niang G."/>
            <person name="Scheremetjew M."/>
            <person name="Finn R."/>
            <person name="Kale V."/>
            <person name="Holt S."/>
            <person name="Cochrane G."/>
            <person name="Meng A."/>
            <person name="Brown T."/>
            <person name="Cohen L."/>
        </authorList>
    </citation>
    <scope>NUCLEOTIDE SEQUENCE</scope>
    <source>
        <strain evidence="20">CCAP 1951/1</strain>
    </source>
</reference>
<feature type="binding site" evidence="14">
    <location>
        <position position="819"/>
    </location>
    <ligand>
        <name>ATP</name>
        <dbReference type="ChEBI" id="CHEBI:30616"/>
    </ligand>
</feature>
<evidence type="ECO:0000256" key="9">
    <source>
        <dbReference type="ARBA" id="ARBA00022967"/>
    </source>
</evidence>
<evidence type="ECO:0000256" key="8">
    <source>
        <dbReference type="ARBA" id="ARBA00022842"/>
    </source>
</evidence>
<feature type="domain" description="P-type ATPase C-terminal" evidence="19">
    <location>
        <begin position="843"/>
        <end position="1082"/>
    </location>
</feature>
<feature type="transmembrane region" description="Helical" evidence="16">
    <location>
        <begin position="878"/>
        <end position="894"/>
    </location>
</feature>
<dbReference type="Pfam" id="PF16212">
    <property type="entry name" value="PhoLip_ATPase_C"/>
    <property type="match status" value="1"/>
</dbReference>
<dbReference type="NCBIfam" id="TIGR01652">
    <property type="entry name" value="ATPase-Plipid"/>
    <property type="match status" value="1"/>
</dbReference>
<feature type="binding site" evidence="14">
    <location>
        <position position="511"/>
    </location>
    <ligand>
        <name>ATP</name>
        <dbReference type="ChEBI" id="CHEBI:30616"/>
    </ligand>
</feature>
<dbReference type="InterPro" id="IPR032631">
    <property type="entry name" value="P-type_ATPase_N"/>
</dbReference>
<dbReference type="Gene3D" id="3.40.50.1000">
    <property type="entry name" value="HAD superfamily/HAD-like"/>
    <property type="match status" value="1"/>
</dbReference>
<keyword evidence="9 16" id="KW-1278">Translocase</keyword>
<evidence type="ECO:0000256" key="11">
    <source>
        <dbReference type="ARBA" id="ARBA00023136"/>
    </source>
</evidence>
<dbReference type="InterPro" id="IPR059000">
    <property type="entry name" value="ATPase_P-type_domA"/>
</dbReference>
<feature type="binding site" evidence="14">
    <location>
        <position position="692"/>
    </location>
    <ligand>
        <name>ATP</name>
        <dbReference type="ChEBI" id="CHEBI:30616"/>
    </ligand>
</feature>
<evidence type="ECO:0000259" key="19">
    <source>
        <dbReference type="Pfam" id="PF16212"/>
    </source>
</evidence>
<dbReference type="Pfam" id="PF00122">
    <property type="entry name" value="E1-E2_ATPase"/>
    <property type="match status" value="1"/>
</dbReference>
<keyword evidence="8 15" id="KW-0460">Magnesium</keyword>
<dbReference type="SFLD" id="SFLDS00003">
    <property type="entry name" value="Haloacid_Dehalogenase"/>
    <property type="match status" value="1"/>
</dbReference>
<evidence type="ECO:0000256" key="7">
    <source>
        <dbReference type="ARBA" id="ARBA00022840"/>
    </source>
</evidence>
<dbReference type="GO" id="GO:0005886">
    <property type="term" value="C:plasma membrane"/>
    <property type="evidence" value="ECO:0007669"/>
    <property type="project" value="TreeGrafter"/>
</dbReference>
<feature type="transmembrane region" description="Helical" evidence="16">
    <location>
        <begin position="80"/>
        <end position="97"/>
    </location>
</feature>
<accession>A0A7S1PQ17</accession>
<feature type="binding site" evidence="15">
    <location>
        <position position="816"/>
    </location>
    <ligand>
        <name>Mg(2+)</name>
        <dbReference type="ChEBI" id="CHEBI:18420"/>
    </ligand>
</feature>
<feature type="binding site" evidence="15">
    <location>
        <position position="820"/>
    </location>
    <ligand>
        <name>Mg(2+)</name>
        <dbReference type="ChEBI" id="CHEBI:18420"/>
    </ligand>
</feature>
<dbReference type="NCBIfam" id="TIGR01494">
    <property type="entry name" value="ATPase_P-type"/>
    <property type="match status" value="1"/>
</dbReference>
<feature type="binding site" evidence="14">
    <location>
        <position position="820"/>
    </location>
    <ligand>
        <name>ATP</name>
        <dbReference type="ChEBI" id="CHEBI:30616"/>
    </ligand>
</feature>
<comment type="cofactor">
    <cofactor evidence="15">
        <name>Mg(2+)</name>
        <dbReference type="ChEBI" id="CHEBI:18420"/>
    </cofactor>
</comment>
<evidence type="ECO:0000256" key="4">
    <source>
        <dbReference type="ARBA" id="ARBA00022692"/>
    </source>
</evidence>
<feature type="binding site" evidence="14">
    <location>
        <position position="612"/>
    </location>
    <ligand>
        <name>ATP</name>
        <dbReference type="ChEBI" id="CHEBI:30616"/>
    </ligand>
</feature>
<dbReference type="InterPro" id="IPR032630">
    <property type="entry name" value="P_typ_ATPase_c"/>
</dbReference>
<dbReference type="SFLD" id="SFLDG00002">
    <property type="entry name" value="C1.7:_P-type_atpase_like"/>
    <property type="match status" value="1"/>
</dbReference>
<feature type="transmembrane region" description="Helical" evidence="16">
    <location>
        <begin position="1062"/>
        <end position="1082"/>
    </location>
</feature>
<comment type="similarity">
    <text evidence="3 16">Belongs to the cation transport ATPase (P-type) (TC 3.A.3) family. Type IV subfamily.</text>
</comment>
<dbReference type="SUPFAM" id="SSF81660">
    <property type="entry name" value="Metal cation-transporting ATPase, ATP-binding domain N"/>
    <property type="match status" value="1"/>
</dbReference>
<feature type="binding site" evidence="14">
    <location>
        <position position="575"/>
    </location>
    <ligand>
        <name>ATP</name>
        <dbReference type="ChEBI" id="CHEBI:30616"/>
    </ligand>
</feature>
<feature type="transmembrane region" description="Helical" evidence="16">
    <location>
        <begin position="302"/>
        <end position="325"/>
    </location>
</feature>
<dbReference type="PROSITE" id="PS00154">
    <property type="entry name" value="ATPASE_E1_E2"/>
    <property type="match status" value="1"/>
</dbReference>
<evidence type="ECO:0000256" key="2">
    <source>
        <dbReference type="ARBA" id="ARBA00004308"/>
    </source>
</evidence>
<evidence type="ECO:0000256" key="14">
    <source>
        <dbReference type="PIRSR" id="PIRSR606539-2"/>
    </source>
</evidence>
<dbReference type="GO" id="GO:0140326">
    <property type="term" value="F:ATPase-coupled intramembrane lipid transporter activity"/>
    <property type="evidence" value="ECO:0007669"/>
    <property type="project" value="UniProtKB-EC"/>
</dbReference>
<feature type="domain" description="P-type ATPase A" evidence="17">
    <location>
        <begin position="136"/>
        <end position="194"/>
    </location>
</feature>
<dbReference type="SUPFAM" id="SSF81665">
    <property type="entry name" value="Calcium ATPase, transmembrane domain M"/>
    <property type="match status" value="1"/>
</dbReference>
<feature type="transmembrane region" description="Helical" evidence="16">
    <location>
        <begin position="103"/>
        <end position="119"/>
    </location>
</feature>
<evidence type="ECO:0000256" key="1">
    <source>
        <dbReference type="ARBA" id="ARBA00004141"/>
    </source>
</evidence>
<dbReference type="GO" id="GO:0005524">
    <property type="term" value="F:ATP binding"/>
    <property type="evidence" value="ECO:0007669"/>
    <property type="project" value="UniProtKB-UniRule"/>
</dbReference>
<dbReference type="InterPro" id="IPR018303">
    <property type="entry name" value="ATPase_P-typ_P_site"/>
</dbReference>
<sequence>MSETPRPDGVSNFTFSNFSFGSPSMAAPQPAEDIVDIGLMDPQYNEKHDFPSNEIKTSKYNIITFLPLNLIEQFRRVSNVFFLCVAVIGLIPGASPFSPLSNIMPLVFVLTVAAVKSGYEDWKRHQADAKANAIPCLVFRGGEWKTVKSLDVEVGDFMRVRNGDELRADGLLLSSTNEDGLAYIETSNLDGETSLKTRRAMPSTQARFSMADFDDTMKENRPVVLFAQQPSANLASWKGLLTFGSESVGLGIPQFLPRGSSLRNVEEALVAVVYAGVDTKMFLNLKQKPSKMSHLDRITNRLIGIIFALNQTIIITLCAASVVWADAKKADGSRGDWHLQPFFELDAARGGGAYIFFWNYLAYFVLLSFMVPISLFVALEFVKACQAVQMAWDHRMSKFDEHSKTWRFCRPKTSDLNEQLSQVRFIFTDKTGTLTENRMNLQQLVSHKIMHSEATDPGALADILRRRKRAGPFEDRMHGLMLALAACHSIVAFKNESAENGVAYDGPSPDEVALVRSASRNLYALVSRTSLKIDVSILGQLHSFSILAELEFTPERKRMSMLLRLEDGRAVLLSKGADSAMLPRRDMTDPLNTEMKRDLEQELEAMSLQGLRTLVFGFRFLSENEVTEWTTLFFKASCSMNDRNAELERAYDAIERGYCLLGASGVEDKLQDAVPATLKFFGAAGVTVWMLTGDKRETAVTIAATSGLIDMTKHEVLHLDVAHMIETDADEEEMWLQLKPDLEKAHEAASNAPGTIVPVVDGVTLGTILTHDPELFTSLGLNCAAAVCCRLTPLQKAECVRLFQAATNMTVLSIGDGANDVSMIQEARVGIGIMGLEGSQAELASDYAIPQFSHLKPLLALHGRYSWYRNSTKIQYSFYKNITLATALFLYTFFSGFSGQTLYDSWLLSLFNTFFTIWIPLSVGMFDRDIEAGAALDEPALYTPLRKEQLHFNPSRVGEWAFDILAHGGATFFATYWMMERDDMSWRSGSLTHHSTASFCVLLTAICGTGVFTIQRWDGIQLGSALLSVLSIPMFVFIYSAFRRVEETTALASVAQEVFASATTYLWMSAMLFVAFTGTTAVRKFIARNELPTEALRIAARWRQRIR</sequence>
<dbReference type="InterPro" id="IPR006539">
    <property type="entry name" value="P-type_ATPase_IV"/>
</dbReference>
<evidence type="ECO:0000256" key="13">
    <source>
        <dbReference type="PIRSR" id="PIRSR606539-1"/>
    </source>
</evidence>
<dbReference type="GO" id="GO:0045332">
    <property type="term" value="P:phospholipid translocation"/>
    <property type="evidence" value="ECO:0007669"/>
    <property type="project" value="TreeGrafter"/>
</dbReference>
<feature type="binding site" evidence="14">
    <location>
        <position position="429"/>
    </location>
    <ligand>
        <name>ATP</name>
        <dbReference type="ChEBI" id="CHEBI:30616"/>
    </ligand>
</feature>
<proteinExistence type="inferred from homology"/>
<evidence type="ECO:0000256" key="5">
    <source>
        <dbReference type="ARBA" id="ARBA00022723"/>
    </source>
</evidence>
<dbReference type="SUPFAM" id="SSF56784">
    <property type="entry name" value="HAD-like"/>
    <property type="match status" value="1"/>
</dbReference>
<dbReference type="InterPro" id="IPR036412">
    <property type="entry name" value="HAD-like_sf"/>
</dbReference>
<feature type="binding site" evidence="14">
    <location>
        <position position="431"/>
    </location>
    <ligand>
        <name>ATP</name>
        <dbReference type="ChEBI" id="CHEBI:30616"/>
    </ligand>
</feature>
<dbReference type="PANTHER" id="PTHR24092:SF150">
    <property type="entry name" value="PHOSPHOLIPID-TRANSPORTING ATPASE"/>
    <property type="match status" value="1"/>
</dbReference>
<feature type="transmembrane region" description="Helical" evidence="16">
    <location>
        <begin position="906"/>
        <end position="926"/>
    </location>
</feature>
<comment type="catalytic activity">
    <reaction evidence="12 16">
        <text>ATP + H2O + phospholipidSide 1 = ADP + phosphate + phospholipidSide 2.</text>
        <dbReference type="EC" id="7.6.2.1"/>
    </reaction>
</comment>
<feature type="transmembrane region" description="Helical" evidence="16">
    <location>
        <begin position="1024"/>
        <end position="1042"/>
    </location>
</feature>
<dbReference type="Pfam" id="PF13246">
    <property type="entry name" value="Cation_ATPase"/>
    <property type="match status" value="1"/>
</dbReference>
<dbReference type="PANTHER" id="PTHR24092">
    <property type="entry name" value="PROBABLE PHOSPHOLIPID-TRANSPORTING ATPASE"/>
    <property type="match status" value="1"/>
</dbReference>
<feature type="binding site" evidence="14">
    <location>
        <position position="694"/>
    </location>
    <ligand>
        <name>ATP</name>
        <dbReference type="ChEBI" id="CHEBI:30616"/>
    </ligand>
</feature>
<name>A0A7S1PQ17_NEODS</name>
<evidence type="ECO:0000259" key="18">
    <source>
        <dbReference type="Pfam" id="PF16209"/>
    </source>
</evidence>
<dbReference type="InterPro" id="IPR008250">
    <property type="entry name" value="ATPase_P-typ_transduc_dom_A_sf"/>
</dbReference>
<feature type="binding site" evidence="14">
    <location>
        <position position="693"/>
    </location>
    <ligand>
        <name>ATP</name>
        <dbReference type="ChEBI" id="CHEBI:30616"/>
    </ligand>
</feature>
<feature type="binding site" evidence="15">
    <location>
        <position position="431"/>
    </location>
    <ligand>
        <name>Mg(2+)</name>
        <dbReference type="ChEBI" id="CHEBI:18420"/>
    </ligand>
</feature>
<feature type="binding site" evidence="14">
    <location>
        <position position="796"/>
    </location>
    <ligand>
        <name>ATP</name>
        <dbReference type="ChEBI" id="CHEBI:30616"/>
    </ligand>
</feature>
<comment type="subcellular location">
    <subcellularLocation>
        <location evidence="2">Endomembrane system</location>
    </subcellularLocation>
    <subcellularLocation>
        <location evidence="1 16">Membrane</location>
        <topology evidence="1 16">Multi-pass membrane protein</topology>
    </subcellularLocation>
</comment>
<dbReference type="InterPro" id="IPR023214">
    <property type="entry name" value="HAD_sf"/>
</dbReference>
<feature type="transmembrane region" description="Helical" evidence="16">
    <location>
        <begin position="991"/>
        <end position="1012"/>
    </location>
</feature>
<feature type="active site" description="4-aspartylphosphate intermediate" evidence="13">
    <location>
        <position position="429"/>
    </location>
</feature>
<keyword evidence="6 14" id="KW-0547">Nucleotide-binding</keyword>
<feature type="transmembrane region" description="Helical" evidence="16">
    <location>
        <begin position="360"/>
        <end position="382"/>
    </location>
</feature>
<feature type="binding site" evidence="14">
    <location>
        <position position="790"/>
    </location>
    <ligand>
        <name>ATP</name>
        <dbReference type="ChEBI" id="CHEBI:30616"/>
    </ligand>
</feature>
<dbReference type="InterPro" id="IPR001757">
    <property type="entry name" value="P_typ_ATPase"/>
</dbReference>
<organism evidence="20">
    <name type="scientific">Neobodo designis</name>
    <name type="common">Flagellated protozoan</name>
    <name type="synonym">Bodo designis</name>
    <dbReference type="NCBI Taxonomy" id="312471"/>
    <lineage>
        <taxon>Eukaryota</taxon>
        <taxon>Discoba</taxon>
        <taxon>Euglenozoa</taxon>
        <taxon>Kinetoplastea</taxon>
        <taxon>Metakinetoplastina</taxon>
        <taxon>Neobodonida</taxon>
        <taxon>Neobodo</taxon>
    </lineage>
</organism>
<dbReference type="GO" id="GO:0016887">
    <property type="term" value="F:ATP hydrolysis activity"/>
    <property type="evidence" value="ECO:0007669"/>
    <property type="project" value="InterPro"/>
</dbReference>
<evidence type="ECO:0000256" key="16">
    <source>
        <dbReference type="RuleBase" id="RU362033"/>
    </source>
</evidence>
<evidence type="ECO:0000256" key="6">
    <source>
        <dbReference type="ARBA" id="ARBA00022741"/>
    </source>
</evidence>
<dbReference type="InterPro" id="IPR023298">
    <property type="entry name" value="ATPase_P-typ_TM_dom_sf"/>
</dbReference>
<dbReference type="Pfam" id="PF16209">
    <property type="entry name" value="PhoLip_ATPase_N"/>
    <property type="match status" value="1"/>
</dbReference>
<evidence type="ECO:0000313" key="20">
    <source>
        <dbReference type="EMBL" id="CAD9095526.1"/>
    </source>
</evidence>
<protein>
    <recommendedName>
        <fullName evidence="16">Phospholipid-transporting ATPase</fullName>
        <ecNumber evidence="16">7.6.2.1</ecNumber>
    </recommendedName>
</protein>
<feature type="domain" description="P-type ATPase N-terminal" evidence="18">
    <location>
        <begin position="39"/>
        <end position="103"/>
    </location>
</feature>
<dbReference type="InterPro" id="IPR023299">
    <property type="entry name" value="ATPase_P-typ_cyto_dom_N"/>
</dbReference>
<evidence type="ECO:0000256" key="15">
    <source>
        <dbReference type="PIRSR" id="PIRSR606539-3"/>
    </source>
</evidence>
<feature type="binding site" evidence="14">
    <location>
        <position position="430"/>
    </location>
    <ligand>
        <name>ATP</name>
        <dbReference type="ChEBI" id="CHEBI:30616"/>
    </ligand>
</feature>
<feature type="transmembrane region" description="Helical" evidence="16">
    <location>
        <begin position="960"/>
        <end position="979"/>
    </location>
</feature>
<dbReference type="Gene3D" id="2.70.150.10">
    <property type="entry name" value="Calcium-transporting ATPase, cytoplasmic transduction domain A"/>
    <property type="match status" value="1"/>
</dbReference>
<dbReference type="Gene3D" id="3.40.1110.10">
    <property type="entry name" value="Calcium-transporting ATPase, cytoplasmic domain N"/>
    <property type="match status" value="1"/>
</dbReference>
<keyword evidence="4 16" id="KW-0812">Transmembrane</keyword>
<dbReference type="SFLD" id="SFLDF00027">
    <property type="entry name" value="p-type_atpase"/>
    <property type="match status" value="1"/>
</dbReference>
<evidence type="ECO:0000256" key="10">
    <source>
        <dbReference type="ARBA" id="ARBA00022989"/>
    </source>
</evidence>
<keyword evidence="7 14" id="KW-0067">ATP-binding</keyword>
<dbReference type="EMBL" id="HBGF01006229">
    <property type="protein sequence ID" value="CAD9095526.1"/>
    <property type="molecule type" value="Transcribed_RNA"/>
</dbReference>
<evidence type="ECO:0000256" key="12">
    <source>
        <dbReference type="ARBA" id="ARBA00034036"/>
    </source>
</evidence>
<feature type="binding site" evidence="14">
    <location>
        <position position="552"/>
    </location>
    <ligand>
        <name>ATP</name>
        <dbReference type="ChEBI" id="CHEBI:30616"/>
    </ligand>
</feature>
<keyword evidence="10 16" id="KW-1133">Transmembrane helix</keyword>
<evidence type="ECO:0000256" key="3">
    <source>
        <dbReference type="ARBA" id="ARBA00008109"/>
    </source>
</evidence>
<keyword evidence="11 16" id="KW-0472">Membrane</keyword>
<evidence type="ECO:0000259" key="17">
    <source>
        <dbReference type="Pfam" id="PF00122"/>
    </source>
</evidence>
<dbReference type="InterPro" id="IPR044492">
    <property type="entry name" value="P_typ_ATPase_HD_dom"/>
</dbReference>
<keyword evidence="5 15" id="KW-0479">Metal-binding</keyword>
<dbReference type="PRINTS" id="PR00119">
    <property type="entry name" value="CATATPASE"/>
</dbReference>
<dbReference type="SUPFAM" id="SSF81653">
    <property type="entry name" value="Calcium ATPase, transduction domain A"/>
    <property type="match status" value="1"/>
</dbReference>
<dbReference type="AlphaFoldDB" id="A0A7S1PQ17"/>
<feature type="binding site" evidence="15">
    <location>
        <position position="429"/>
    </location>
    <ligand>
        <name>Mg(2+)</name>
        <dbReference type="ChEBI" id="CHEBI:18420"/>
    </ligand>
</feature>